<proteinExistence type="predicted"/>
<keyword evidence="1" id="KW-1133">Transmembrane helix</keyword>
<feature type="transmembrane region" description="Helical" evidence="1">
    <location>
        <begin position="44"/>
        <end position="66"/>
    </location>
</feature>
<gene>
    <name evidence="2" type="ORF">OPKNFCMD_4578</name>
</gene>
<dbReference type="EMBL" id="BPQH01000015">
    <property type="protein sequence ID" value="GJD51819.1"/>
    <property type="molecule type" value="Genomic_DNA"/>
</dbReference>
<dbReference type="RefSeq" id="WP_128560162.1">
    <property type="nucleotide sequence ID" value="NZ_BPQH01000015.1"/>
</dbReference>
<keyword evidence="3" id="KW-1185">Reference proteome</keyword>
<reference evidence="2" key="1">
    <citation type="journal article" date="2021" name="Front. Microbiol.">
        <title>Comprehensive Comparative Genomics and Phenotyping of Methylobacterium Species.</title>
        <authorList>
            <person name="Alessa O."/>
            <person name="Ogura Y."/>
            <person name="Fujitani Y."/>
            <person name="Takami H."/>
            <person name="Hayashi T."/>
            <person name="Sahin N."/>
            <person name="Tani A."/>
        </authorList>
    </citation>
    <scope>NUCLEOTIDE SEQUENCE</scope>
    <source>
        <strain evidence="2">KCTC 52305</strain>
    </source>
</reference>
<evidence type="ECO:0000313" key="3">
    <source>
        <dbReference type="Proteomes" id="UP001055167"/>
    </source>
</evidence>
<evidence type="ECO:0000256" key="1">
    <source>
        <dbReference type="SAM" id="Phobius"/>
    </source>
</evidence>
<name>A0ABQ4R3T6_9HYPH</name>
<keyword evidence="1" id="KW-0472">Membrane</keyword>
<reference evidence="2" key="2">
    <citation type="submission" date="2021-08" db="EMBL/GenBank/DDBJ databases">
        <authorList>
            <person name="Tani A."/>
            <person name="Ola A."/>
            <person name="Ogura Y."/>
            <person name="Katsura K."/>
            <person name="Hayashi T."/>
        </authorList>
    </citation>
    <scope>NUCLEOTIDE SEQUENCE</scope>
    <source>
        <strain evidence="2">KCTC 52305</strain>
    </source>
</reference>
<accession>A0ABQ4R3T6</accession>
<comment type="caution">
    <text evidence="2">The sequence shown here is derived from an EMBL/GenBank/DDBJ whole genome shotgun (WGS) entry which is preliminary data.</text>
</comment>
<keyword evidence="1" id="KW-0812">Transmembrane</keyword>
<sequence>MTRSLAGALHDNASRGAGITRLPNGLDLHAPPVAAGQRLLPRRFFSPGTVALLLLALAGWTGLLAWTRTDPAAPGCAAPAACAAEGL</sequence>
<dbReference type="Proteomes" id="UP001055167">
    <property type="component" value="Unassembled WGS sequence"/>
</dbReference>
<protein>
    <submittedName>
        <fullName evidence="2">Uncharacterized protein</fullName>
    </submittedName>
</protein>
<organism evidence="2 3">
    <name type="scientific">Methylobacterium crusticola</name>
    <dbReference type="NCBI Taxonomy" id="1697972"/>
    <lineage>
        <taxon>Bacteria</taxon>
        <taxon>Pseudomonadati</taxon>
        <taxon>Pseudomonadota</taxon>
        <taxon>Alphaproteobacteria</taxon>
        <taxon>Hyphomicrobiales</taxon>
        <taxon>Methylobacteriaceae</taxon>
        <taxon>Methylobacterium</taxon>
    </lineage>
</organism>
<evidence type="ECO:0000313" key="2">
    <source>
        <dbReference type="EMBL" id="GJD51819.1"/>
    </source>
</evidence>